<feature type="domain" description="Disease resistance protein At4g27190-like leucine-rich repeats" evidence="9">
    <location>
        <begin position="771"/>
        <end position="893"/>
    </location>
</feature>
<protein>
    <recommendedName>
        <fullName evidence="12">AAA+ ATPase domain-containing protein</fullName>
    </recommendedName>
</protein>
<dbReference type="Pfam" id="PF00931">
    <property type="entry name" value="NB-ARC"/>
    <property type="match status" value="1"/>
</dbReference>
<dbReference type="PANTHER" id="PTHR33463">
    <property type="entry name" value="NB-ARC DOMAIN-CONTAINING PROTEIN-RELATED"/>
    <property type="match status" value="1"/>
</dbReference>
<evidence type="ECO:0000256" key="3">
    <source>
        <dbReference type="ARBA" id="ARBA00022737"/>
    </source>
</evidence>
<dbReference type="PRINTS" id="PR00364">
    <property type="entry name" value="DISEASERSIST"/>
</dbReference>
<keyword evidence="7" id="KW-0175">Coiled coil</keyword>
<comment type="similarity">
    <text evidence="1">Belongs to the disease resistance NB-LRR family.</text>
</comment>
<keyword evidence="6" id="KW-0067">ATP-binding</keyword>
<evidence type="ECO:0000259" key="9">
    <source>
        <dbReference type="Pfam" id="PF23247"/>
    </source>
</evidence>
<dbReference type="InterPro" id="IPR002182">
    <property type="entry name" value="NB-ARC"/>
</dbReference>
<dbReference type="Gene3D" id="3.80.10.10">
    <property type="entry name" value="Ribonuclease Inhibitor"/>
    <property type="match status" value="3"/>
</dbReference>
<evidence type="ECO:0000256" key="6">
    <source>
        <dbReference type="ARBA" id="ARBA00022840"/>
    </source>
</evidence>
<evidence type="ECO:0000256" key="4">
    <source>
        <dbReference type="ARBA" id="ARBA00022741"/>
    </source>
</evidence>
<organism evidence="10 11">
    <name type="scientific">Cinchona calisaya</name>
    <dbReference type="NCBI Taxonomy" id="153742"/>
    <lineage>
        <taxon>Eukaryota</taxon>
        <taxon>Viridiplantae</taxon>
        <taxon>Streptophyta</taxon>
        <taxon>Embryophyta</taxon>
        <taxon>Tracheophyta</taxon>
        <taxon>Spermatophyta</taxon>
        <taxon>Magnoliopsida</taxon>
        <taxon>eudicotyledons</taxon>
        <taxon>Gunneridae</taxon>
        <taxon>Pentapetalae</taxon>
        <taxon>asterids</taxon>
        <taxon>lamiids</taxon>
        <taxon>Gentianales</taxon>
        <taxon>Rubiaceae</taxon>
        <taxon>Cinchonoideae</taxon>
        <taxon>Cinchoneae</taxon>
        <taxon>Cinchona</taxon>
    </lineage>
</organism>
<dbReference type="Gene3D" id="1.10.8.430">
    <property type="entry name" value="Helical domain of apoptotic protease-activating factors"/>
    <property type="match status" value="1"/>
</dbReference>
<dbReference type="EMBL" id="JBJUIK010000002">
    <property type="protein sequence ID" value="KAL3534128.1"/>
    <property type="molecule type" value="Genomic_DNA"/>
</dbReference>
<dbReference type="InterPro" id="IPR027417">
    <property type="entry name" value="P-loop_NTPase"/>
</dbReference>
<dbReference type="Pfam" id="PF23247">
    <property type="entry name" value="LRR_RPS2"/>
    <property type="match status" value="2"/>
</dbReference>
<dbReference type="GO" id="GO:0005524">
    <property type="term" value="F:ATP binding"/>
    <property type="evidence" value="ECO:0007669"/>
    <property type="project" value="UniProtKB-KW"/>
</dbReference>
<proteinExistence type="inferred from homology"/>
<dbReference type="SUPFAM" id="SSF52540">
    <property type="entry name" value="P-loop containing nucleoside triphosphate hydrolases"/>
    <property type="match status" value="1"/>
</dbReference>
<dbReference type="InterPro" id="IPR036388">
    <property type="entry name" value="WH-like_DNA-bd_sf"/>
</dbReference>
<dbReference type="Proteomes" id="UP001630127">
    <property type="component" value="Unassembled WGS sequence"/>
</dbReference>
<feature type="domain" description="Disease resistance protein At4g27190-like leucine-rich repeats" evidence="9">
    <location>
        <begin position="984"/>
        <end position="1121"/>
    </location>
</feature>
<dbReference type="InterPro" id="IPR057135">
    <property type="entry name" value="At4g27190-like_LRR"/>
</dbReference>
<evidence type="ECO:0000256" key="5">
    <source>
        <dbReference type="ARBA" id="ARBA00022821"/>
    </source>
</evidence>
<name>A0ABD3ASE3_9GENT</name>
<comment type="caution">
    <text evidence="10">The sequence shown here is derived from an EMBL/GenBank/DDBJ whole genome shotgun (WGS) entry which is preliminary data.</text>
</comment>
<feature type="coiled-coil region" evidence="7">
    <location>
        <begin position="28"/>
        <end position="62"/>
    </location>
</feature>
<sequence length="1291" mass="147291">MAEGIAFSIAGKAAEYLINPIKCRLEYLFCYNRNIQNLREEVENLKNKRSNTQLLVDAAKKNAEVVGSDVLQWLEKVDNIKKDAGEILENTEKPQMGCFYKLLNVKSRYSMSRAAKKASHEVVKLQQESGFNRVGYPAPPLQMPYPQHQDSSGLGSRMSTRKEVMEALKDTEISTIGVCGMPGVGKTLMVQEIAAKVKVENLFDEVVMAVVSQDQDLIKLQDQIADALGLTIPEKSNTIVRAERLYKRLMHDEGKILLVLDDVWQELDLHTVGIPLQGERRGFKVLLTSRFTGVCSNMGAQKIFEVKVLPKQEAWFLFKEAAGIPDDDTGVKCIAQEVAEECRGLPLAIVVVGKALRNKEEHAWNDALQQLRNSSVTNIRGMHDLVYSRIEWSYNYLESEEAKSLLLVCSLFPEDYNVPIETLVRYGKGLQLLNDTETLSATRDRVNTITDDLKSCYLMLPGKEECVKLHDVVRDVCLSIASKDEHVYKVRHSGLKEWPHNIKYKPCAAISFTFDELSQIPGDLECPKLKFLSLICQSCKLSLPKNFFEGIKELEVLVFEKMSVELSSSLQLLTSLRTLCLDHCTLTTNLSIIGSLRRLEILSFYGSQLLEFPIEIAQLRELKSLDLRFEKGPYPLPPGVLAGLLKLEELYLGAYFQAWWDEEGDEESAKGYVREISSLKFLSTFQICTHDSQLLLHILQGLQLEKLKRFYIVRTRKRSVGQYQFRRSLHLLDIDEKLLSEPVINALFRSTDDLFLSPRGSNNLISELDEDGCANVKKLTLWSCGYKYLIDSTEFVPRSAFSNLELLILDDLRNLTEICHGNVPNESFGRLQELKLEGLRSMRYLWRAPIKPPCFGNLRTLEMSYCGSIKSLFSRAIVKFLVQLQKLDVYECEVLETVLSKEQGDKDDNRNVEFLKLEYLKLECLKSFRTFDSQIIENSSPSSTCERVPLSNTYGGELQSLFNQVMLPSMEVLDIAHLNGPLHVVSGKMQVGSLDKLRVMIVRVCENLQSIATSYSVKLLNKLELLEVYNCRALEVVFDFERLQVIGDDDVVRILPRLESLELRSLPSLKCIWIRLPRRIQAFQTLKSLTVQDCNNIWRLFSPEMAEMLVSLETLLVEKCNKMAQIIGFIPIISSSLEISSYDFNMEMIDQEYRYARNSKVVLPRLSRIELRDLEHFYTFCNLDCDLVFPSLSKLWIERCPEMRILCCRPLSAPMLRKIDLEKGQSVPFKNFDSWLQGELCDFQGACTSQQGYFSPGEDAEVPLNPPYFPDDFWPGENPLDNMPHVIPTNK</sequence>
<evidence type="ECO:0008006" key="12">
    <source>
        <dbReference type="Google" id="ProtNLM"/>
    </source>
</evidence>
<dbReference type="SUPFAM" id="SSF52058">
    <property type="entry name" value="L domain-like"/>
    <property type="match status" value="1"/>
</dbReference>
<evidence type="ECO:0000313" key="10">
    <source>
        <dbReference type="EMBL" id="KAL3534128.1"/>
    </source>
</evidence>
<dbReference type="GO" id="GO:0006952">
    <property type="term" value="P:defense response"/>
    <property type="evidence" value="ECO:0007669"/>
    <property type="project" value="UniProtKB-KW"/>
</dbReference>
<keyword evidence="11" id="KW-1185">Reference proteome</keyword>
<keyword evidence="5" id="KW-0611">Plant defense</keyword>
<dbReference type="InterPro" id="IPR042197">
    <property type="entry name" value="Apaf_helical"/>
</dbReference>
<reference evidence="10 11" key="1">
    <citation type="submission" date="2024-11" db="EMBL/GenBank/DDBJ databases">
        <title>A near-complete genome assembly of Cinchona calisaya.</title>
        <authorList>
            <person name="Lian D.C."/>
            <person name="Zhao X.W."/>
            <person name="Wei L."/>
        </authorList>
    </citation>
    <scope>NUCLEOTIDE SEQUENCE [LARGE SCALE GENOMIC DNA]</scope>
    <source>
        <tissue evidence="10">Nenye</tissue>
    </source>
</reference>
<keyword evidence="4" id="KW-0547">Nucleotide-binding</keyword>
<evidence type="ECO:0000259" key="8">
    <source>
        <dbReference type="Pfam" id="PF00931"/>
    </source>
</evidence>
<dbReference type="Gene3D" id="3.40.50.300">
    <property type="entry name" value="P-loop containing nucleotide triphosphate hydrolases"/>
    <property type="match status" value="1"/>
</dbReference>
<gene>
    <name evidence="10" type="ORF">ACH5RR_002589</name>
</gene>
<dbReference type="InterPro" id="IPR032675">
    <property type="entry name" value="LRR_dom_sf"/>
</dbReference>
<dbReference type="SUPFAM" id="SSF52047">
    <property type="entry name" value="RNI-like"/>
    <property type="match status" value="1"/>
</dbReference>
<dbReference type="PANTHER" id="PTHR33463:SF203">
    <property type="entry name" value="AAA+ ATPASE DOMAIN-CONTAINING PROTEIN"/>
    <property type="match status" value="1"/>
</dbReference>
<dbReference type="FunFam" id="3.40.50.300:FF:001091">
    <property type="entry name" value="Probable disease resistance protein At1g61300"/>
    <property type="match status" value="1"/>
</dbReference>
<evidence type="ECO:0000256" key="7">
    <source>
        <dbReference type="SAM" id="Coils"/>
    </source>
</evidence>
<keyword evidence="3" id="KW-0677">Repeat</keyword>
<keyword evidence="2" id="KW-0433">Leucine-rich repeat</keyword>
<dbReference type="Gene3D" id="1.10.10.10">
    <property type="entry name" value="Winged helix-like DNA-binding domain superfamily/Winged helix DNA-binding domain"/>
    <property type="match status" value="1"/>
</dbReference>
<evidence type="ECO:0000256" key="1">
    <source>
        <dbReference type="ARBA" id="ARBA00008894"/>
    </source>
</evidence>
<evidence type="ECO:0000313" key="11">
    <source>
        <dbReference type="Proteomes" id="UP001630127"/>
    </source>
</evidence>
<dbReference type="InterPro" id="IPR050905">
    <property type="entry name" value="Plant_NBS-LRR"/>
</dbReference>
<evidence type="ECO:0000256" key="2">
    <source>
        <dbReference type="ARBA" id="ARBA00022614"/>
    </source>
</evidence>
<accession>A0ABD3ASE3</accession>
<feature type="domain" description="NB-ARC" evidence="8">
    <location>
        <begin position="162"/>
        <end position="322"/>
    </location>
</feature>